<reference evidence="6" key="1">
    <citation type="journal article" date="2014" name="Front. Microbiol.">
        <title>High frequency of phylogenetically diverse reductive dehalogenase-homologous genes in deep subseafloor sedimentary metagenomes.</title>
        <authorList>
            <person name="Kawai M."/>
            <person name="Futagami T."/>
            <person name="Toyoda A."/>
            <person name="Takaki Y."/>
            <person name="Nishi S."/>
            <person name="Hori S."/>
            <person name="Arai W."/>
            <person name="Tsubouchi T."/>
            <person name="Morono Y."/>
            <person name="Uchiyama I."/>
            <person name="Ito T."/>
            <person name="Fujiyama A."/>
            <person name="Inagaki F."/>
            <person name="Takami H."/>
        </authorList>
    </citation>
    <scope>NUCLEOTIDE SEQUENCE</scope>
    <source>
        <strain evidence="6">Expedition CK06-06</strain>
    </source>
</reference>
<feature type="non-terminal residue" evidence="6">
    <location>
        <position position="1"/>
    </location>
</feature>
<gene>
    <name evidence="6" type="ORF">S03H2_49131</name>
</gene>
<dbReference type="GO" id="GO:0005524">
    <property type="term" value="F:ATP binding"/>
    <property type="evidence" value="ECO:0007669"/>
    <property type="project" value="UniProtKB-KW"/>
</dbReference>
<dbReference type="InterPro" id="IPR050764">
    <property type="entry name" value="CbbQ/NirQ/NorQ/GpvN"/>
</dbReference>
<evidence type="ECO:0000313" key="6">
    <source>
        <dbReference type="EMBL" id="GAH69983.1"/>
    </source>
</evidence>
<dbReference type="InterPro" id="IPR027417">
    <property type="entry name" value="P-loop_NTPase"/>
</dbReference>
<evidence type="ECO:0000256" key="1">
    <source>
        <dbReference type="ARBA" id="ARBA00009417"/>
    </source>
</evidence>
<evidence type="ECO:0000259" key="5">
    <source>
        <dbReference type="Pfam" id="PF08406"/>
    </source>
</evidence>
<dbReference type="SUPFAM" id="SSF52540">
    <property type="entry name" value="P-loop containing nucleoside triphosphate hydrolases"/>
    <property type="match status" value="1"/>
</dbReference>
<evidence type="ECO:0000256" key="2">
    <source>
        <dbReference type="ARBA" id="ARBA00022741"/>
    </source>
</evidence>
<protein>
    <recommendedName>
        <fullName evidence="7">AAA+ ATPase domain-containing protein</fullName>
    </recommendedName>
</protein>
<organism evidence="6">
    <name type="scientific">marine sediment metagenome</name>
    <dbReference type="NCBI Taxonomy" id="412755"/>
    <lineage>
        <taxon>unclassified sequences</taxon>
        <taxon>metagenomes</taxon>
        <taxon>ecological metagenomes</taxon>
    </lineage>
</organism>
<keyword evidence="3" id="KW-0067">ATP-binding</keyword>
<accession>X1JJS6</accession>
<evidence type="ECO:0000259" key="4">
    <source>
        <dbReference type="Pfam" id="PF07728"/>
    </source>
</evidence>
<evidence type="ECO:0000256" key="3">
    <source>
        <dbReference type="ARBA" id="ARBA00022840"/>
    </source>
</evidence>
<dbReference type="Gene3D" id="3.40.50.300">
    <property type="entry name" value="P-loop containing nucleotide triphosphate hydrolases"/>
    <property type="match status" value="1"/>
</dbReference>
<dbReference type="InterPro" id="IPR011704">
    <property type="entry name" value="ATPase_dyneun-rel_AAA"/>
</dbReference>
<name>X1JJS6_9ZZZZ</name>
<sequence length="263" mass="29449">EPIDQGVLTELGKLSEYRKGEKVEFPEELPEPSPVKSRFRGPQLLELIESLDLGMNCLLVGPTATGKSLCAFEAFDRKKSKKTVFVIEGHESLKEFDLLGSYTPDGKGEFLWRDGVLVQAMKAGGYLFIDEANRMPTRTLNILLGVISRGAVVLTEHGSEEVKISDGFQVVMAMNLGRGYAVNTLDTALLNRFSSVLEFRYLPPREEEDLLVGESKIDPEIARIMVKVANETRRLKRNKELSGEITPRGLFAWATKFKAKKRK</sequence>
<dbReference type="CDD" id="cd00009">
    <property type="entry name" value="AAA"/>
    <property type="match status" value="1"/>
</dbReference>
<dbReference type="GO" id="GO:0016887">
    <property type="term" value="F:ATP hydrolysis activity"/>
    <property type="evidence" value="ECO:0007669"/>
    <property type="project" value="InterPro"/>
</dbReference>
<feature type="domain" description="ATPase dynein-related AAA" evidence="4">
    <location>
        <begin position="57"/>
        <end position="193"/>
    </location>
</feature>
<dbReference type="PANTHER" id="PTHR42759">
    <property type="entry name" value="MOXR FAMILY PROTEIN"/>
    <property type="match status" value="1"/>
</dbReference>
<dbReference type="AlphaFoldDB" id="X1JJS6"/>
<dbReference type="Pfam" id="PF08406">
    <property type="entry name" value="CbbQ_C"/>
    <property type="match status" value="1"/>
</dbReference>
<feature type="domain" description="CbbQ/NirQ/NorQ C-terminal" evidence="5">
    <location>
        <begin position="207"/>
        <end position="255"/>
    </location>
</feature>
<keyword evidence="2" id="KW-0547">Nucleotide-binding</keyword>
<comment type="caution">
    <text evidence="6">The sequence shown here is derived from an EMBL/GenBank/DDBJ whole genome shotgun (WGS) entry which is preliminary data.</text>
</comment>
<dbReference type="EMBL" id="BARU01031027">
    <property type="protein sequence ID" value="GAH69983.1"/>
    <property type="molecule type" value="Genomic_DNA"/>
</dbReference>
<feature type="non-terminal residue" evidence="6">
    <location>
        <position position="263"/>
    </location>
</feature>
<dbReference type="PANTHER" id="PTHR42759:SF1">
    <property type="entry name" value="MAGNESIUM-CHELATASE SUBUNIT CHLD"/>
    <property type="match status" value="1"/>
</dbReference>
<comment type="similarity">
    <text evidence="1">Belongs to the CbbQ/NirQ/NorQ/GpvN family.</text>
</comment>
<evidence type="ECO:0008006" key="7">
    <source>
        <dbReference type="Google" id="ProtNLM"/>
    </source>
</evidence>
<proteinExistence type="inferred from homology"/>
<dbReference type="InterPro" id="IPR013615">
    <property type="entry name" value="CbbQ_C"/>
</dbReference>
<dbReference type="Pfam" id="PF07728">
    <property type="entry name" value="AAA_5"/>
    <property type="match status" value="1"/>
</dbReference>